<dbReference type="InterPro" id="IPR007037">
    <property type="entry name" value="SIP_rossman_dom"/>
</dbReference>
<dbReference type="OrthoDB" id="3291337at2"/>
<name>A0A3N1H2B2_9PSEU</name>
<gene>
    <name evidence="2" type="ORF">EDD40_1906</name>
</gene>
<dbReference type="InterPro" id="IPR013113">
    <property type="entry name" value="SIP_FAD-bd"/>
</dbReference>
<feature type="domain" description="FAD-binding FR-type" evidence="1">
    <location>
        <begin position="32"/>
        <end position="160"/>
    </location>
</feature>
<sequence>MPRYSTLDQLQLKVLTKAAGLVTATPNQRDVFDQFAMTVTAVADVAPHLRRVTFRAPEFAEYRVTGPDECFGLLMPPADRPLTMPSPDRVNVRTAIRALPAEDRPDLRWYTVRAHRPELAEVDVDFVLHGDAGPGTRWATRAEVGRSVGFRAGNSGYRAPSTGAVLLAADETALPALCAILESGVPADARIFAEVPDEGYHVPVDAPVTWLHRGADAPGSHLLRAVTGLSSPAPDYAWVCGESTLATGVRRHLVKERGVDRRSVVFSGYWKLGAARL</sequence>
<evidence type="ECO:0000313" key="3">
    <source>
        <dbReference type="Proteomes" id="UP000268727"/>
    </source>
</evidence>
<accession>A0A3N1H2B2</accession>
<dbReference type="PANTHER" id="PTHR30157:SF0">
    <property type="entry name" value="NADPH-DEPENDENT FERRIC-CHELATE REDUCTASE"/>
    <property type="match status" value="1"/>
</dbReference>
<evidence type="ECO:0000259" key="1">
    <source>
        <dbReference type="PROSITE" id="PS51384"/>
    </source>
</evidence>
<dbReference type="CDD" id="cd06193">
    <property type="entry name" value="siderophore_interacting"/>
    <property type="match status" value="1"/>
</dbReference>
<dbReference type="Pfam" id="PF04954">
    <property type="entry name" value="SIP"/>
    <property type="match status" value="1"/>
</dbReference>
<comment type="caution">
    <text evidence="2">The sequence shown here is derived from an EMBL/GenBank/DDBJ whole genome shotgun (WGS) entry which is preliminary data.</text>
</comment>
<dbReference type="Proteomes" id="UP000268727">
    <property type="component" value="Unassembled WGS sequence"/>
</dbReference>
<dbReference type="Pfam" id="PF08021">
    <property type="entry name" value="FAD_binding_9"/>
    <property type="match status" value="1"/>
</dbReference>
<dbReference type="Gene3D" id="2.40.30.10">
    <property type="entry name" value="Translation factors"/>
    <property type="match status" value="1"/>
</dbReference>
<dbReference type="PROSITE" id="PS51384">
    <property type="entry name" value="FAD_FR"/>
    <property type="match status" value="1"/>
</dbReference>
<dbReference type="Gene3D" id="3.40.50.80">
    <property type="entry name" value="Nucleotide-binding domain of ferredoxin-NADP reductase (FNR) module"/>
    <property type="match status" value="1"/>
</dbReference>
<dbReference type="InterPro" id="IPR039261">
    <property type="entry name" value="FNR_nucleotide-bd"/>
</dbReference>
<organism evidence="2 3">
    <name type="scientific">Saccharothrix texasensis</name>
    <dbReference type="NCBI Taxonomy" id="103734"/>
    <lineage>
        <taxon>Bacteria</taxon>
        <taxon>Bacillati</taxon>
        <taxon>Actinomycetota</taxon>
        <taxon>Actinomycetes</taxon>
        <taxon>Pseudonocardiales</taxon>
        <taxon>Pseudonocardiaceae</taxon>
        <taxon>Saccharothrix</taxon>
    </lineage>
</organism>
<dbReference type="GO" id="GO:0016491">
    <property type="term" value="F:oxidoreductase activity"/>
    <property type="evidence" value="ECO:0007669"/>
    <property type="project" value="InterPro"/>
</dbReference>
<proteinExistence type="predicted"/>
<dbReference type="PANTHER" id="PTHR30157">
    <property type="entry name" value="FERRIC REDUCTASE, NADPH-DEPENDENT"/>
    <property type="match status" value="1"/>
</dbReference>
<protein>
    <submittedName>
        <fullName evidence="2">NADPH-dependent ferric siderophore reductase</fullName>
    </submittedName>
</protein>
<keyword evidence="3" id="KW-1185">Reference proteome</keyword>
<dbReference type="InterPro" id="IPR017927">
    <property type="entry name" value="FAD-bd_FR_type"/>
</dbReference>
<dbReference type="RefSeq" id="WP_123742578.1">
    <property type="nucleotide sequence ID" value="NZ_RJKM01000001.1"/>
</dbReference>
<reference evidence="2 3" key="1">
    <citation type="submission" date="2018-11" db="EMBL/GenBank/DDBJ databases">
        <title>Sequencing the genomes of 1000 actinobacteria strains.</title>
        <authorList>
            <person name="Klenk H.-P."/>
        </authorList>
    </citation>
    <scope>NUCLEOTIDE SEQUENCE [LARGE SCALE GENOMIC DNA]</scope>
    <source>
        <strain evidence="2 3">DSM 44231</strain>
    </source>
</reference>
<dbReference type="AlphaFoldDB" id="A0A3N1H2B2"/>
<dbReference type="InterPro" id="IPR039374">
    <property type="entry name" value="SIP_fam"/>
</dbReference>
<dbReference type="EMBL" id="RJKM01000001">
    <property type="protein sequence ID" value="ROP36631.1"/>
    <property type="molecule type" value="Genomic_DNA"/>
</dbReference>
<evidence type="ECO:0000313" key="2">
    <source>
        <dbReference type="EMBL" id="ROP36631.1"/>
    </source>
</evidence>